<name>A0A166EYM7_9AGAM</name>
<organism evidence="3 4">
    <name type="scientific">Athelia psychrophila</name>
    <dbReference type="NCBI Taxonomy" id="1759441"/>
    <lineage>
        <taxon>Eukaryota</taxon>
        <taxon>Fungi</taxon>
        <taxon>Dikarya</taxon>
        <taxon>Basidiomycota</taxon>
        <taxon>Agaricomycotina</taxon>
        <taxon>Agaricomycetes</taxon>
        <taxon>Agaricomycetidae</taxon>
        <taxon>Atheliales</taxon>
        <taxon>Atheliaceae</taxon>
        <taxon>Athelia</taxon>
    </lineage>
</organism>
<reference evidence="3 4" key="1">
    <citation type="journal article" date="2016" name="Mol. Biol. Evol.">
        <title>Comparative Genomics of Early-Diverging Mushroom-Forming Fungi Provides Insights into the Origins of Lignocellulose Decay Capabilities.</title>
        <authorList>
            <person name="Nagy L.G."/>
            <person name="Riley R."/>
            <person name="Tritt A."/>
            <person name="Adam C."/>
            <person name="Daum C."/>
            <person name="Floudas D."/>
            <person name="Sun H."/>
            <person name="Yadav J.S."/>
            <person name="Pangilinan J."/>
            <person name="Larsson K.H."/>
            <person name="Matsuura K."/>
            <person name="Barry K."/>
            <person name="Labutti K."/>
            <person name="Kuo R."/>
            <person name="Ohm R.A."/>
            <person name="Bhattacharya S.S."/>
            <person name="Shirouzu T."/>
            <person name="Yoshinaga Y."/>
            <person name="Martin F.M."/>
            <person name="Grigoriev I.V."/>
            <person name="Hibbett D.S."/>
        </authorList>
    </citation>
    <scope>NUCLEOTIDE SEQUENCE [LARGE SCALE GENOMIC DNA]</scope>
    <source>
        <strain evidence="3 4">CBS 109695</strain>
    </source>
</reference>
<evidence type="ECO:0000256" key="2">
    <source>
        <dbReference type="SAM" id="MobiDB-lite"/>
    </source>
</evidence>
<evidence type="ECO:0000313" key="3">
    <source>
        <dbReference type="EMBL" id="KZP16254.1"/>
    </source>
</evidence>
<evidence type="ECO:0000256" key="1">
    <source>
        <dbReference type="ARBA" id="ARBA00023002"/>
    </source>
</evidence>
<keyword evidence="1" id="KW-0560">Oxidoreductase</keyword>
<dbReference type="PANTHER" id="PTHR35870">
    <property type="entry name" value="PROTEIN, PUTATIVE (AFU_ORTHOLOGUE AFUA_5G03330)-RELATED"/>
    <property type="match status" value="1"/>
</dbReference>
<gene>
    <name evidence="3" type="ORF">FIBSPDRAFT_1047623</name>
</gene>
<dbReference type="AlphaFoldDB" id="A0A166EYM7"/>
<dbReference type="STRING" id="436010.A0A166EYM7"/>
<dbReference type="OrthoDB" id="10004862at2759"/>
<keyword evidence="4" id="KW-1185">Reference proteome</keyword>
<accession>A0A166EYM7</accession>
<feature type="region of interest" description="Disordered" evidence="2">
    <location>
        <begin position="356"/>
        <end position="377"/>
    </location>
</feature>
<dbReference type="GO" id="GO:0016491">
    <property type="term" value="F:oxidoreductase activity"/>
    <property type="evidence" value="ECO:0007669"/>
    <property type="project" value="UniProtKB-KW"/>
</dbReference>
<evidence type="ECO:0008006" key="5">
    <source>
        <dbReference type="Google" id="ProtNLM"/>
    </source>
</evidence>
<protein>
    <recommendedName>
        <fullName evidence="5">Oxidoreductase AflY</fullName>
    </recommendedName>
</protein>
<dbReference type="Proteomes" id="UP000076532">
    <property type="component" value="Unassembled WGS sequence"/>
</dbReference>
<dbReference type="InterPro" id="IPR025337">
    <property type="entry name" value="Questin_oxidase-like"/>
</dbReference>
<sequence>MVRSLSSSIRPGIVNRAGTTPESHRLLESLLEDDRKTHHCFFNKMGFHNHLSHHLLAAYDLGASAKLVQAINDDSGDSVSRQRPIDLDKPKATGPITEKNWTEHLEQEKYYSAYLDFFLEEISATSVSATLEKYVFSPGANGNGSEMFARFMGGTLHPFIQTGYAAEFGNDPMIALGLAMAAMTDPFIPALFDFDAAQTTQSTSSLSLFEIIRRVYDSETLQPVMPYDNHIPFNQRIKDATSGGRVEAIHELVAQWFSADEGISQLEHKHEELIWLATLLFAGSGRPGRKPRFDFFLMHILTSSLFIPSLLAIVPAPALKVKLLKAYLAVAIFILITRGRPRIDAELMMSYTATPAPPTSTTHNRKFPPSPSAVGDPNDKVTANPWDVIVPCVMHAPDSHIVKSIRALYFASQRFGHTAAGDVPGALDKDGKETHKGMSALDGSVFVRAAGVAMDGLGWVTYGEKAKWWDGSGSAGGHGWDEAWKEG</sequence>
<dbReference type="Pfam" id="PF14027">
    <property type="entry name" value="Questin_oxidase"/>
    <property type="match status" value="1"/>
</dbReference>
<evidence type="ECO:0000313" key="4">
    <source>
        <dbReference type="Proteomes" id="UP000076532"/>
    </source>
</evidence>
<dbReference type="PANTHER" id="PTHR35870:SF1">
    <property type="entry name" value="PROTEIN, PUTATIVE (AFU_ORTHOLOGUE AFUA_5G03330)-RELATED"/>
    <property type="match status" value="1"/>
</dbReference>
<feature type="region of interest" description="Disordered" evidence="2">
    <location>
        <begin position="75"/>
        <end position="94"/>
    </location>
</feature>
<proteinExistence type="predicted"/>
<dbReference type="EMBL" id="KV417595">
    <property type="protein sequence ID" value="KZP16254.1"/>
    <property type="molecule type" value="Genomic_DNA"/>
</dbReference>